<feature type="non-terminal residue" evidence="1">
    <location>
        <position position="68"/>
    </location>
</feature>
<evidence type="ECO:0000313" key="2">
    <source>
        <dbReference type="Proteomes" id="UP001154282"/>
    </source>
</evidence>
<protein>
    <submittedName>
        <fullName evidence="1">Uncharacterized protein</fullName>
    </submittedName>
</protein>
<reference evidence="1" key="1">
    <citation type="submission" date="2022-08" db="EMBL/GenBank/DDBJ databases">
        <authorList>
            <person name="Gutierrez-Valencia J."/>
        </authorList>
    </citation>
    <scope>NUCLEOTIDE SEQUENCE</scope>
</reference>
<comment type="caution">
    <text evidence="1">The sequence shown here is derived from an EMBL/GenBank/DDBJ whole genome shotgun (WGS) entry which is preliminary data.</text>
</comment>
<dbReference type="EMBL" id="CAMGYJ010000007">
    <property type="protein sequence ID" value="CAI0451771.1"/>
    <property type="molecule type" value="Genomic_DNA"/>
</dbReference>
<dbReference type="AlphaFoldDB" id="A0AAV0MZN1"/>
<sequence>VLFVLLLLPPHNLKSLSYYSLLTTFARFSVFSITARREQQGSVASSALLSSSSYFQWRNTKLTAVEGS</sequence>
<dbReference type="Proteomes" id="UP001154282">
    <property type="component" value="Unassembled WGS sequence"/>
</dbReference>
<gene>
    <name evidence="1" type="ORF">LITE_LOCUS30980</name>
</gene>
<accession>A0AAV0MZN1</accession>
<evidence type="ECO:0000313" key="1">
    <source>
        <dbReference type="EMBL" id="CAI0451771.1"/>
    </source>
</evidence>
<name>A0AAV0MZN1_9ROSI</name>
<organism evidence="1 2">
    <name type="scientific">Linum tenue</name>
    <dbReference type="NCBI Taxonomy" id="586396"/>
    <lineage>
        <taxon>Eukaryota</taxon>
        <taxon>Viridiplantae</taxon>
        <taxon>Streptophyta</taxon>
        <taxon>Embryophyta</taxon>
        <taxon>Tracheophyta</taxon>
        <taxon>Spermatophyta</taxon>
        <taxon>Magnoliopsida</taxon>
        <taxon>eudicotyledons</taxon>
        <taxon>Gunneridae</taxon>
        <taxon>Pentapetalae</taxon>
        <taxon>rosids</taxon>
        <taxon>fabids</taxon>
        <taxon>Malpighiales</taxon>
        <taxon>Linaceae</taxon>
        <taxon>Linum</taxon>
    </lineage>
</organism>
<keyword evidence="2" id="KW-1185">Reference proteome</keyword>
<feature type="non-terminal residue" evidence="1">
    <location>
        <position position="1"/>
    </location>
</feature>
<proteinExistence type="predicted"/>